<dbReference type="GO" id="GO:0051747">
    <property type="term" value="F:cytosine C-5 DNA demethylase activity"/>
    <property type="evidence" value="ECO:0007669"/>
    <property type="project" value="TreeGrafter"/>
</dbReference>
<dbReference type="GO" id="GO:0008198">
    <property type="term" value="F:ferrous iron binding"/>
    <property type="evidence" value="ECO:0007669"/>
    <property type="project" value="TreeGrafter"/>
</dbReference>
<gene>
    <name evidence="4" type="ORF">HKW66_Vig0070340</name>
</gene>
<dbReference type="InterPro" id="IPR032852">
    <property type="entry name" value="ALKBH2"/>
</dbReference>
<dbReference type="Proteomes" id="UP000743370">
    <property type="component" value="Unassembled WGS sequence"/>
</dbReference>
<evidence type="ECO:0000313" key="5">
    <source>
        <dbReference type="Proteomes" id="UP000743370"/>
    </source>
</evidence>
<sequence>MNSFPSPMNVLKLKAVPNENPKENVKRETVDLGNGSDVVYIQRLIPSDQSWKWFQYLDKHIPWTRPTIRVFGESFLQPRETCYVATPGLTELTYSGYQPHAYSWDDYPPLKDMLEAVHNALPGSSFNSLLLNRYKGGSDYVGWHSDDEKLYGPTPEIASLTFGCERDFVLKKKLLVDPYVSVHELVIICCGSSDGSDEPASKRLKKGSHDANQHTFRLKHGSLLVMRGHTQRDWIHSVPKRAKAEGTRINLTFRRVF</sequence>
<protein>
    <submittedName>
        <fullName evidence="4">DNA oxidative demethylase</fullName>
    </submittedName>
</protein>
<evidence type="ECO:0000313" key="4">
    <source>
        <dbReference type="EMBL" id="KAG2395590.1"/>
    </source>
</evidence>
<dbReference type="SUPFAM" id="SSF51197">
    <property type="entry name" value="Clavaminate synthase-like"/>
    <property type="match status" value="1"/>
</dbReference>
<feature type="binding site" evidence="2">
    <location>
        <position position="134"/>
    </location>
    <ligand>
        <name>2-oxoglutarate</name>
        <dbReference type="ChEBI" id="CHEBI:16810"/>
    </ligand>
</feature>
<comment type="similarity">
    <text evidence="1">Belongs to the alkB family.</text>
</comment>
<feature type="binding site" evidence="2">
    <location>
        <position position="144"/>
    </location>
    <ligand>
        <name>2-oxoglutarate</name>
        <dbReference type="ChEBI" id="CHEBI:16810"/>
    </ligand>
</feature>
<comment type="caution">
    <text evidence="4">The sequence shown here is derived from an EMBL/GenBank/DDBJ whole genome shotgun (WGS) entry which is preliminary data.</text>
</comment>
<dbReference type="EMBL" id="JABFOF010000006">
    <property type="protein sequence ID" value="KAG2395590.1"/>
    <property type="molecule type" value="Genomic_DNA"/>
</dbReference>
<dbReference type="FunFam" id="2.60.120.590:FF:000015">
    <property type="entry name" value="DNA oxidative demethylase ALKBH2"/>
    <property type="match status" value="1"/>
</dbReference>
<dbReference type="InterPro" id="IPR005123">
    <property type="entry name" value="Oxoglu/Fe-dep_dioxygenase_dom"/>
</dbReference>
<reference evidence="4 5" key="1">
    <citation type="submission" date="2020-05" db="EMBL/GenBank/DDBJ databases">
        <title>Vigna angularis (adzuki bean) Var. LongXiaoDou No. 4 denovo assembly.</title>
        <authorList>
            <person name="Xiang H."/>
        </authorList>
    </citation>
    <scope>NUCLEOTIDE SEQUENCE [LARGE SCALE GENOMIC DNA]</scope>
    <source>
        <tissue evidence="4">Leaf</tissue>
    </source>
</reference>
<evidence type="ECO:0000259" key="3">
    <source>
        <dbReference type="PROSITE" id="PS51471"/>
    </source>
</evidence>
<dbReference type="GO" id="GO:0006307">
    <property type="term" value="P:DNA alkylation repair"/>
    <property type="evidence" value="ECO:0007669"/>
    <property type="project" value="TreeGrafter"/>
</dbReference>
<evidence type="ECO:0000256" key="2">
    <source>
        <dbReference type="PIRSR" id="PIRSR632852-1"/>
    </source>
</evidence>
<dbReference type="PROSITE" id="PS51471">
    <property type="entry name" value="FE2OG_OXY"/>
    <property type="match status" value="1"/>
</dbReference>
<name>A0A8T0K7D1_PHAAN</name>
<dbReference type="PANTHER" id="PTHR31573:SF1">
    <property type="entry name" value="DNA OXIDATIVE DEMETHYLASE ALKBH2"/>
    <property type="match status" value="1"/>
</dbReference>
<dbReference type="AlphaFoldDB" id="A0A8T0K7D1"/>
<dbReference type="PANTHER" id="PTHR31573">
    <property type="entry name" value="ALPHA-KETOGLUTARATE-DEPENDENT DIOXYGENASE ALKB HOMOLOG 2"/>
    <property type="match status" value="1"/>
</dbReference>
<feature type="domain" description="Fe2OG dioxygenase" evidence="3">
    <location>
        <begin position="125"/>
        <end position="257"/>
    </location>
</feature>
<feature type="binding site" evidence="2">
    <location>
        <position position="236"/>
    </location>
    <ligand>
        <name>2-oxoglutarate</name>
        <dbReference type="ChEBI" id="CHEBI:16810"/>
    </ligand>
</feature>
<feature type="binding site" evidence="2">
    <location>
        <position position="254"/>
    </location>
    <ligand>
        <name>2-oxoglutarate</name>
        <dbReference type="ChEBI" id="CHEBI:16810"/>
    </ligand>
</feature>
<dbReference type="InterPro" id="IPR027450">
    <property type="entry name" value="AlkB-like"/>
</dbReference>
<dbReference type="Pfam" id="PF13532">
    <property type="entry name" value="2OG-FeII_Oxy_2"/>
    <property type="match status" value="1"/>
</dbReference>
<proteinExistence type="inferred from homology"/>
<dbReference type="GO" id="GO:0035516">
    <property type="term" value="F:broad specificity oxidative DNA demethylase activity"/>
    <property type="evidence" value="ECO:0007669"/>
    <property type="project" value="TreeGrafter"/>
</dbReference>
<organism evidence="4 5">
    <name type="scientific">Phaseolus angularis</name>
    <name type="common">Azuki bean</name>
    <name type="synonym">Vigna angularis</name>
    <dbReference type="NCBI Taxonomy" id="3914"/>
    <lineage>
        <taxon>Eukaryota</taxon>
        <taxon>Viridiplantae</taxon>
        <taxon>Streptophyta</taxon>
        <taxon>Embryophyta</taxon>
        <taxon>Tracheophyta</taxon>
        <taxon>Spermatophyta</taxon>
        <taxon>Magnoliopsida</taxon>
        <taxon>eudicotyledons</taxon>
        <taxon>Gunneridae</taxon>
        <taxon>Pentapetalae</taxon>
        <taxon>rosids</taxon>
        <taxon>fabids</taxon>
        <taxon>Fabales</taxon>
        <taxon>Fabaceae</taxon>
        <taxon>Papilionoideae</taxon>
        <taxon>50 kb inversion clade</taxon>
        <taxon>NPAAA clade</taxon>
        <taxon>indigoferoid/millettioid clade</taxon>
        <taxon>Phaseoleae</taxon>
        <taxon>Vigna</taxon>
    </lineage>
</organism>
<feature type="binding site" evidence="2">
    <location>
        <position position="132"/>
    </location>
    <ligand>
        <name>2-oxoglutarate</name>
        <dbReference type="ChEBI" id="CHEBI:16810"/>
    </ligand>
</feature>
<evidence type="ECO:0000256" key="1">
    <source>
        <dbReference type="ARBA" id="ARBA00007879"/>
    </source>
</evidence>
<dbReference type="InterPro" id="IPR037151">
    <property type="entry name" value="AlkB-like_sf"/>
</dbReference>
<feature type="binding site" evidence="2">
    <location>
        <position position="248"/>
    </location>
    <ligand>
        <name>2-oxoglutarate</name>
        <dbReference type="ChEBI" id="CHEBI:16810"/>
    </ligand>
</feature>
<accession>A0A8T0K7D1</accession>
<feature type="binding site" evidence="2">
    <location>
        <position position="252"/>
    </location>
    <ligand>
        <name>2-oxoglutarate</name>
        <dbReference type="ChEBI" id="CHEBI:16810"/>
    </ligand>
</feature>
<feature type="binding site" evidence="2">
    <location>
        <position position="147"/>
    </location>
    <ligand>
        <name>substrate</name>
    </ligand>
</feature>
<dbReference type="Gene3D" id="2.60.120.590">
    <property type="entry name" value="Alpha-ketoglutarate-dependent dioxygenase AlkB-like"/>
    <property type="match status" value="1"/>
</dbReference>